<name>W1DJ44_KLEPN</name>
<evidence type="ECO:0000313" key="2">
    <source>
        <dbReference type="EMBL" id="CDL08707.1"/>
    </source>
</evidence>
<feature type="region of interest" description="Disordered" evidence="1">
    <location>
        <begin position="16"/>
        <end position="39"/>
    </location>
</feature>
<dbReference type="AlphaFoldDB" id="W1DJ44"/>
<dbReference type="EMBL" id="CBWK010000237">
    <property type="protein sequence ID" value="CDL08707.1"/>
    <property type="molecule type" value="Genomic_DNA"/>
</dbReference>
<evidence type="ECO:0000256" key="1">
    <source>
        <dbReference type="SAM" id="MobiDB-lite"/>
    </source>
</evidence>
<accession>W1DJ44</accession>
<organism evidence="2 3">
    <name type="scientific">Klebsiella pneumoniae IS43</name>
    <dbReference type="NCBI Taxonomy" id="1432552"/>
    <lineage>
        <taxon>Bacteria</taxon>
        <taxon>Pseudomonadati</taxon>
        <taxon>Pseudomonadota</taxon>
        <taxon>Gammaproteobacteria</taxon>
        <taxon>Enterobacterales</taxon>
        <taxon>Enterobacteriaceae</taxon>
        <taxon>Klebsiella/Raoultella group</taxon>
        <taxon>Klebsiella</taxon>
        <taxon>Klebsiella pneumoniae complex</taxon>
    </lineage>
</organism>
<reference evidence="2" key="1">
    <citation type="submission" date="2013-10" db="EMBL/GenBank/DDBJ databases">
        <title>Antibiotic resistance diversity of beta-lactamase producers in the General Hospital Vienna.</title>
        <authorList>
            <person name="Barisic I."/>
            <person name="Mitteregger D."/>
            <person name="Hirschl A.M."/>
            <person name="Noehammer C."/>
            <person name="Wiesinger-Mayr H."/>
        </authorList>
    </citation>
    <scope>NUCLEOTIDE SEQUENCE [LARGE SCALE GENOMIC DNA]</scope>
    <source>
        <strain evidence="2">IS43</strain>
    </source>
</reference>
<keyword evidence="3" id="KW-1185">Reference proteome</keyword>
<sequence>MRLRLLGLLLGVIKKGRRGAGGEGGLKAPAQRRASAGAR</sequence>
<protein>
    <submittedName>
        <fullName evidence="2">Uncharacterized protein</fullName>
    </submittedName>
</protein>
<evidence type="ECO:0000313" key="3">
    <source>
        <dbReference type="Proteomes" id="UP000019183"/>
    </source>
</evidence>
<comment type="caution">
    <text evidence="2">The sequence shown here is derived from an EMBL/GenBank/DDBJ whole genome shotgun (WGS) entry which is preliminary data.</text>
</comment>
<dbReference type="Proteomes" id="UP000019183">
    <property type="component" value="Unassembled WGS sequence"/>
</dbReference>
<proteinExistence type="predicted"/>